<dbReference type="InterPro" id="IPR001789">
    <property type="entry name" value="Sig_transdc_resp-reg_receiver"/>
</dbReference>
<evidence type="ECO:0000256" key="6">
    <source>
        <dbReference type="PROSITE-ProRule" id="PRU00169"/>
    </source>
</evidence>
<dbReference type="SMART" id="SM00448">
    <property type="entry name" value="REC"/>
    <property type="match status" value="1"/>
</dbReference>
<dbReference type="FunFam" id="3.30.565.10:FF:000006">
    <property type="entry name" value="Sensor histidine kinase WalK"/>
    <property type="match status" value="1"/>
</dbReference>
<dbReference type="EC" id="2.7.13.3" evidence="2"/>
<dbReference type="SUPFAM" id="SSF47384">
    <property type="entry name" value="Homodimeric domain of signal transducing histidine kinase"/>
    <property type="match status" value="1"/>
</dbReference>
<dbReference type="SMART" id="SM00387">
    <property type="entry name" value="HATPase_c"/>
    <property type="match status" value="1"/>
</dbReference>
<accession>A0A517YCT6</accession>
<name>A0A517YCT6_9BACT</name>
<dbReference type="CDD" id="cd00130">
    <property type="entry name" value="PAS"/>
    <property type="match status" value="1"/>
</dbReference>
<dbReference type="InterPro" id="IPR003661">
    <property type="entry name" value="HisK_dim/P_dom"/>
</dbReference>
<dbReference type="InterPro" id="IPR005467">
    <property type="entry name" value="His_kinase_dom"/>
</dbReference>
<dbReference type="InterPro" id="IPR036097">
    <property type="entry name" value="HisK_dim/P_sf"/>
</dbReference>
<dbReference type="CDD" id="cd17580">
    <property type="entry name" value="REC_2_DhkD-like"/>
    <property type="match status" value="1"/>
</dbReference>
<dbReference type="SUPFAM" id="SSF55874">
    <property type="entry name" value="ATPase domain of HSP90 chaperone/DNA topoisomerase II/histidine kinase"/>
    <property type="match status" value="1"/>
</dbReference>
<dbReference type="PANTHER" id="PTHR43547:SF2">
    <property type="entry name" value="HYBRID SIGNAL TRANSDUCTION HISTIDINE KINASE C"/>
    <property type="match status" value="1"/>
</dbReference>
<feature type="modified residue" description="4-aspartylphosphate" evidence="6">
    <location>
        <position position="468"/>
    </location>
</feature>
<dbReference type="InterPro" id="IPR036890">
    <property type="entry name" value="HATPase_C_sf"/>
</dbReference>
<dbReference type="Pfam" id="PF00072">
    <property type="entry name" value="Response_reg"/>
    <property type="match status" value="1"/>
</dbReference>
<evidence type="ECO:0000313" key="10">
    <source>
        <dbReference type="EMBL" id="QDU28054.1"/>
    </source>
</evidence>
<sequence length="537" mass="59065">MHTEPDCDAVEHVPPIPRLCRYLSELSPQPMVAVDGTTHIVSYVNPAFIQLVGKAGTDLVGRPFADAVPEGARNGCLELLDRVFRTGVAENLGEQEHRQLQPQPVYWSYAMWAILGANEQPVGVMIQVTDTTETALFRQKSVAMNESLLISAKRQHELTEVAEALSVRLQSAVRGRDHFLAVLSHELRNPLSAFSTGLQLLKLSAGDLDLAENTRDMMERQLRQMLRLVDDLLDISRITTGKLKLHKESVGLASVVRDAVEASRAQIESGGHHLTVTLPPSPIMLDGDPARLSQVFLNLLNNAAKYSEPGGSIQLTARLDGSEVEISVRDKGIGIPAAKLPHIFEAFVQVDTSWRRTQGGMGIGLSLVKEFVELHGGRVEVRSEGLGQGSEFLVRFPVFVGAAVEPIDRLEIPSGPRRRILVVDDNRDAAATLAMMLKIMGHEVRKADEGEAAVTAAEEFRPELVLMDLGMPNVDGFEAARRIRAQPWGQKIILVALTGWGAERDRQRTQEAGFNRHLVKPVEMDALMRMLAEMPLS</sequence>
<keyword evidence="5 10" id="KW-0418">Kinase</keyword>
<dbReference type="Pfam" id="PF00512">
    <property type="entry name" value="HisKA"/>
    <property type="match status" value="1"/>
</dbReference>
<dbReference type="SUPFAM" id="SSF55785">
    <property type="entry name" value="PYP-like sensor domain (PAS domain)"/>
    <property type="match status" value="1"/>
</dbReference>
<evidence type="ECO:0000259" key="9">
    <source>
        <dbReference type="PROSITE" id="PS50112"/>
    </source>
</evidence>
<evidence type="ECO:0000256" key="1">
    <source>
        <dbReference type="ARBA" id="ARBA00000085"/>
    </source>
</evidence>
<dbReference type="CDD" id="cd00082">
    <property type="entry name" value="HisKA"/>
    <property type="match status" value="1"/>
</dbReference>
<dbReference type="Proteomes" id="UP000315017">
    <property type="component" value="Chromosome"/>
</dbReference>
<dbReference type="CDD" id="cd16922">
    <property type="entry name" value="HATPase_EvgS-ArcB-TorS-like"/>
    <property type="match status" value="1"/>
</dbReference>
<dbReference type="SMART" id="SM00388">
    <property type="entry name" value="HisKA"/>
    <property type="match status" value="1"/>
</dbReference>
<dbReference type="SUPFAM" id="SSF52172">
    <property type="entry name" value="CheY-like"/>
    <property type="match status" value="1"/>
</dbReference>
<dbReference type="Gene3D" id="1.10.287.130">
    <property type="match status" value="1"/>
</dbReference>
<dbReference type="PROSITE" id="PS50110">
    <property type="entry name" value="RESPONSE_REGULATORY"/>
    <property type="match status" value="1"/>
</dbReference>
<dbReference type="InterPro" id="IPR004358">
    <property type="entry name" value="Sig_transdc_His_kin-like_C"/>
</dbReference>
<dbReference type="PROSITE" id="PS50112">
    <property type="entry name" value="PAS"/>
    <property type="match status" value="1"/>
</dbReference>
<reference evidence="10 11" key="1">
    <citation type="submission" date="2019-02" db="EMBL/GenBank/DDBJ databases">
        <title>Deep-cultivation of Planctomycetes and their phenomic and genomic characterization uncovers novel biology.</title>
        <authorList>
            <person name="Wiegand S."/>
            <person name="Jogler M."/>
            <person name="Boedeker C."/>
            <person name="Pinto D."/>
            <person name="Vollmers J."/>
            <person name="Rivas-Marin E."/>
            <person name="Kohn T."/>
            <person name="Peeters S.H."/>
            <person name="Heuer A."/>
            <person name="Rast P."/>
            <person name="Oberbeckmann S."/>
            <person name="Bunk B."/>
            <person name="Jeske O."/>
            <person name="Meyerdierks A."/>
            <person name="Storesund J.E."/>
            <person name="Kallscheuer N."/>
            <person name="Luecker S."/>
            <person name="Lage O.M."/>
            <person name="Pohl T."/>
            <person name="Merkel B.J."/>
            <person name="Hornburger P."/>
            <person name="Mueller R.-W."/>
            <person name="Bruemmer F."/>
            <person name="Labrenz M."/>
            <person name="Spormann A.M."/>
            <person name="Op den Camp H."/>
            <person name="Overmann J."/>
            <person name="Amann R."/>
            <person name="Jetten M.S.M."/>
            <person name="Mascher T."/>
            <person name="Medema M.H."/>
            <person name="Devos D.P."/>
            <person name="Kaster A.-K."/>
            <person name="Ovreas L."/>
            <person name="Rohde M."/>
            <person name="Galperin M.Y."/>
            <person name="Jogler C."/>
        </authorList>
    </citation>
    <scope>NUCLEOTIDE SEQUENCE [LARGE SCALE GENOMIC DNA]</scope>
    <source>
        <strain evidence="10 11">ETA_A8</strain>
    </source>
</reference>
<dbReference type="KEGG" id="aagg:ETAA8_31460"/>
<evidence type="ECO:0000259" key="8">
    <source>
        <dbReference type="PROSITE" id="PS50110"/>
    </source>
</evidence>
<dbReference type="GO" id="GO:0000155">
    <property type="term" value="F:phosphorelay sensor kinase activity"/>
    <property type="evidence" value="ECO:0007669"/>
    <property type="project" value="InterPro"/>
</dbReference>
<feature type="domain" description="Response regulatory" evidence="8">
    <location>
        <begin position="419"/>
        <end position="535"/>
    </location>
</feature>
<keyword evidence="4 10" id="KW-0808">Transferase</keyword>
<protein>
    <recommendedName>
        <fullName evidence="2">histidine kinase</fullName>
        <ecNumber evidence="2">2.7.13.3</ecNumber>
    </recommendedName>
</protein>
<keyword evidence="3 6" id="KW-0597">Phosphoprotein</keyword>
<evidence type="ECO:0000256" key="3">
    <source>
        <dbReference type="ARBA" id="ARBA00022553"/>
    </source>
</evidence>
<evidence type="ECO:0000256" key="4">
    <source>
        <dbReference type="ARBA" id="ARBA00022679"/>
    </source>
</evidence>
<dbReference type="Gene3D" id="3.30.565.10">
    <property type="entry name" value="Histidine kinase-like ATPase, C-terminal domain"/>
    <property type="match status" value="1"/>
</dbReference>
<keyword evidence="11" id="KW-1185">Reference proteome</keyword>
<dbReference type="EMBL" id="CP036274">
    <property type="protein sequence ID" value="QDU28054.1"/>
    <property type="molecule type" value="Genomic_DNA"/>
</dbReference>
<dbReference type="InterPro" id="IPR013656">
    <property type="entry name" value="PAS_4"/>
</dbReference>
<dbReference type="InterPro" id="IPR000014">
    <property type="entry name" value="PAS"/>
</dbReference>
<feature type="domain" description="PAS" evidence="9">
    <location>
        <begin position="25"/>
        <end position="87"/>
    </location>
</feature>
<evidence type="ECO:0000256" key="2">
    <source>
        <dbReference type="ARBA" id="ARBA00012438"/>
    </source>
</evidence>
<dbReference type="PANTHER" id="PTHR43547">
    <property type="entry name" value="TWO-COMPONENT HISTIDINE KINASE"/>
    <property type="match status" value="1"/>
</dbReference>
<dbReference type="Pfam" id="PF02518">
    <property type="entry name" value="HATPase_c"/>
    <property type="match status" value="1"/>
</dbReference>
<dbReference type="PRINTS" id="PR00344">
    <property type="entry name" value="BCTRLSENSOR"/>
</dbReference>
<dbReference type="NCBIfam" id="TIGR00229">
    <property type="entry name" value="sensory_box"/>
    <property type="match status" value="1"/>
</dbReference>
<dbReference type="AlphaFoldDB" id="A0A517YCT6"/>
<organism evidence="10 11">
    <name type="scientific">Anatilimnocola aggregata</name>
    <dbReference type="NCBI Taxonomy" id="2528021"/>
    <lineage>
        <taxon>Bacteria</taxon>
        <taxon>Pseudomonadati</taxon>
        <taxon>Planctomycetota</taxon>
        <taxon>Planctomycetia</taxon>
        <taxon>Pirellulales</taxon>
        <taxon>Pirellulaceae</taxon>
        <taxon>Anatilimnocola</taxon>
    </lineage>
</organism>
<dbReference type="SMART" id="SM00091">
    <property type="entry name" value="PAS"/>
    <property type="match status" value="1"/>
</dbReference>
<dbReference type="InterPro" id="IPR011006">
    <property type="entry name" value="CheY-like_superfamily"/>
</dbReference>
<dbReference type="PROSITE" id="PS50109">
    <property type="entry name" value="HIS_KIN"/>
    <property type="match status" value="1"/>
</dbReference>
<dbReference type="Gene3D" id="3.30.450.20">
    <property type="entry name" value="PAS domain"/>
    <property type="match status" value="1"/>
</dbReference>
<dbReference type="InterPro" id="IPR035965">
    <property type="entry name" value="PAS-like_dom_sf"/>
</dbReference>
<dbReference type="Pfam" id="PF08448">
    <property type="entry name" value="PAS_4"/>
    <property type="match status" value="1"/>
</dbReference>
<dbReference type="InterPro" id="IPR003594">
    <property type="entry name" value="HATPase_dom"/>
</dbReference>
<evidence type="ECO:0000313" key="11">
    <source>
        <dbReference type="Proteomes" id="UP000315017"/>
    </source>
</evidence>
<proteinExistence type="predicted"/>
<comment type="catalytic activity">
    <reaction evidence="1">
        <text>ATP + protein L-histidine = ADP + protein N-phospho-L-histidine.</text>
        <dbReference type="EC" id="2.7.13.3"/>
    </reaction>
</comment>
<evidence type="ECO:0000256" key="5">
    <source>
        <dbReference type="ARBA" id="ARBA00022777"/>
    </source>
</evidence>
<gene>
    <name evidence="10" type="primary">luxQ_8</name>
    <name evidence="10" type="ORF">ETAA8_31460</name>
</gene>
<dbReference type="Gene3D" id="3.40.50.2300">
    <property type="match status" value="1"/>
</dbReference>
<feature type="domain" description="Histidine kinase" evidence="7">
    <location>
        <begin position="182"/>
        <end position="400"/>
    </location>
</feature>
<evidence type="ECO:0000259" key="7">
    <source>
        <dbReference type="PROSITE" id="PS50109"/>
    </source>
</evidence>